<dbReference type="GO" id="GO:0047632">
    <property type="term" value="F:agmatine deiminase activity"/>
    <property type="evidence" value="ECO:0007669"/>
    <property type="project" value="TreeGrafter"/>
</dbReference>
<dbReference type="Proteomes" id="UP000317155">
    <property type="component" value="Unassembled WGS sequence"/>
</dbReference>
<dbReference type="GO" id="GO:0009446">
    <property type="term" value="P:putrescine biosynthetic process"/>
    <property type="evidence" value="ECO:0007669"/>
    <property type="project" value="InterPro"/>
</dbReference>
<dbReference type="RefSeq" id="WP_092056742.1">
    <property type="nucleotide sequence ID" value="NZ_FOJJ01000023.1"/>
</dbReference>
<dbReference type="PANTHER" id="PTHR31377:SF0">
    <property type="entry name" value="AGMATINE DEIMINASE-RELATED"/>
    <property type="match status" value="1"/>
</dbReference>
<organism evidence="2 3">
    <name type="scientific">Trichloromonas acetexigens</name>
    <dbReference type="NCBI Taxonomy" id="38815"/>
    <lineage>
        <taxon>Bacteria</taxon>
        <taxon>Pseudomonadati</taxon>
        <taxon>Thermodesulfobacteriota</taxon>
        <taxon>Desulfuromonadia</taxon>
        <taxon>Desulfuromonadales</taxon>
        <taxon>Trichloromonadaceae</taxon>
        <taxon>Trichloromonas</taxon>
    </lineage>
</organism>
<dbReference type="AlphaFoldDB" id="A0A550JHA2"/>
<sequence length="341" mass="37702">MRRRLPAEWEEQEAVLLAWPHVNSDWCEDLALVEPVFVAIAKAVARFQRVLIVAPETTAIAEQLHRAGIDLERVSLYALPTNDTWARDFGPITIFEEDEPVLCDFGFNGWGLKFAAHFDNRITAELARLGGFGQRRVSVPGLILEGGSIESDGAGTLLTTAQCLLEANRNPHLTRVELEEKLRELFGVDHVLWLEHGYLAGDDTDSHIDTLARLAPDNTILYVRCADEQDEHYGALAAMEAELRALRPRAGGRFRLLPLPWPKACFDDEGGRLPATYANFLVINGAVLVPTYDDPADAEACAVIGRAFPGREIVPIDCRALIRQHGSLHCVTMQLPKGVPA</sequence>
<dbReference type="Gene3D" id="3.75.10.10">
    <property type="entry name" value="L-arginine/glycine Amidinotransferase, Chain A"/>
    <property type="match status" value="1"/>
</dbReference>
<name>A0A550JHA2_9BACT</name>
<protein>
    <submittedName>
        <fullName evidence="2">Agmatine deiminase family protein</fullName>
    </submittedName>
</protein>
<proteinExistence type="predicted"/>
<reference evidence="2 3" key="1">
    <citation type="submission" date="2019-07" db="EMBL/GenBank/DDBJ databases">
        <title>Insights of Desulfuromonas acetexigens electromicrobiology.</title>
        <authorList>
            <person name="Katuri K."/>
            <person name="Sapireddy V."/>
            <person name="Shaw D.R."/>
            <person name="Saikaly P."/>
        </authorList>
    </citation>
    <scope>NUCLEOTIDE SEQUENCE [LARGE SCALE GENOMIC DNA]</scope>
    <source>
        <strain evidence="2 3">2873</strain>
    </source>
</reference>
<keyword evidence="1" id="KW-0378">Hydrolase</keyword>
<comment type="caution">
    <text evidence="2">The sequence shown here is derived from an EMBL/GenBank/DDBJ whole genome shotgun (WGS) entry which is preliminary data.</text>
</comment>
<dbReference type="OrthoDB" id="9808013at2"/>
<dbReference type="Pfam" id="PF04371">
    <property type="entry name" value="PAD_porph"/>
    <property type="match status" value="1"/>
</dbReference>
<dbReference type="PANTHER" id="PTHR31377">
    <property type="entry name" value="AGMATINE DEIMINASE-RELATED"/>
    <property type="match status" value="1"/>
</dbReference>
<evidence type="ECO:0000313" key="3">
    <source>
        <dbReference type="Proteomes" id="UP000317155"/>
    </source>
</evidence>
<accession>A0A550JHA2</accession>
<dbReference type="InterPro" id="IPR007466">
    <property type="entry name" value="Peptidyl-Arg-deiminase_porph"/>
</dbReference>
<evidence type="ECO:0000256" key="1">
    <source>
        <dbReference type="ARBA" id="ARBA00022801"/>
    </source>
</evidence>
<dbReference type="EMBL" id="VJVV01000003">
    <property type="protein sequence ID" value="TRO82595.1"/>
    <property type="molecule type" value="Genomic_DNA"/>
</dbReference>
<evidence type="ECO:0000313" key="2">
    <source>
        <dbReference type="EMBL" id="TRO82595.1"/>
    </source>
</evidence>
<keyword evidence="3" id="KW-1185">Reference proteome</keyword>
<gene>
    <name evidence="2" type="ORF">FL622_05250</name>
</gene>
<dbReference type="GO" id="GO:0004668">
    <property type="term" value="F:protein-arginine deiminase activity"/>
    <property type="evidence" value="ECO:0007669"/>
    <property type="project" value="InterPro"/>
</dbReference>
<dbReference type="SUPFAM" id="SSF55909">
    <property type="entry name" value="Pentein"/>
    <property type="match status" value="1"/>
</dbReference>